<reference evidence="1 2" key="1">
    <citation type="submission" date="2023-09" db="EMBL/GenBank/DDBJ databases">
        <authorList>
            <person name="Wang M."/>
        </authorList>
    </citation>
    <scope>NUCLEOTIDE SEQUENCE [LARGE SCALE GENOMIC DNA]</scope>
    <source>
        <strain evidence="1">GT-2023</strain>
        <tissue evidence="1">Liver</tissue>
    </source>
</reference>
<sequence length="109" mass="12193">MSDIAPIVIYEGRWRNTDYSSWVQLSQCCHNPVCPPQRCTERRCFTTSDAPSSLSTNTGHPRTKQHLSQSLASLNITIFSLCFLTDDGASLLCKCQMNHKPIPYAIAIC</sequence>
<comment type="caution">
    <text evidence="1">The sequence shown here is derived from an EMBL/GenBank/DDBJ whole genome shotgun (WGS) entry which is preliminary data.</text>
</comment>
<proteinExistence type="predicted"/>
<dbReference type="EMBL" id="JAYMGO010000005">
    <property type="protein sequence ID" value="KAL1274908.1"/>
    <property type="molecule type" value="Genomic_DNA"/>
</dbReference>
<accession>A0ABR3ND66</accession>
<evidence type="ECO:0000313" key="2">
    <source>
        <dbReference type="Proteomes" id="UP001558613"/>
    </source>
</evidence>
<evidence type="ECO:0000313" key="1">
    <source>
        <dbReference type="EMBL" id="KAL1274908.1"/>
    </source>
</evidence>
<name>A0ABR3ND66_9TELE</name>
<dbReference type="Proteomes" id="UP001558613">
    <property type="component" value="Unassembled WGS sequence"/>
</dbReference>
<protein>
    <submittedName>
        <fullName evidence="1">Uncharacterized protein</fullName>
    </submittedName>
</protein>
<keyword evidence="2" id="KW-1185">Reference proteome</keyword>
<organism evidence="1 2">
    <name type="scientific">Cirrhinus molitorella</name>
    <name type="common">mud carp</name>
    <dbReference type="NCBI Taxonomy" id="172907"/>
    <lineage>
        <taxon>Eukaryota</taxon>
        <taxon>Metazoa</taxon>
        <taxon>Chordata</taxon>
        <taxon>Craniata</taxon>
        <taxon>Vertebrata</taxon>
        <taxon>Euteleostomi</taxon>
        <taxon>Actinopterygii</taxon>
        <taxon>Neopterygii</taxon>
        <taxon>Teleostei</taxon>
        <taxon>Ostariophysi</taxon>
        <taxon>Cypriniformes</taxon>
        <taxon>Cyprinidae</taxon>
        <taxon>Labeoninae</taxon>
        <taxon>Labeonini</taxon>
        <taxon>Cirrhinus</taxon>
    </lineage>
</organism>
<gene>
    <name evidence="1" type="ORF">QQF64_027722</name>
</gene>